<gene>
    <name evidence="1" type="ORF">ABSDF_p20034</name>
</gene>
<dbReference type="Gene3D" id="1.20.120.1620">
    <property type="match status" value="1"/>
</dbReference>
<proteinExistence type="predicted"/>
<evidence type="ECO:0008006" key="3">
    <source>
        <dbReference type="Google" id="ProtNLM"/>
    </source>
</evidence>
<dbReference type="PROSITE" id="PS51257">
    <property type="entry name" value="PROKAR_LIPOPROTEIN"/>
    <property type="match status" value="1"/>
</dbReference>
<name>B0VVE4_ACIBS</name>
<keyword evidence="1" id="KW-0614">Plasmid</keyword>
<dbReference type="EMBL" id="CU468232">
    <property type="protein sequence ID" value="CAP02974.1"/>
    <property type="molecule type" value="Genomic_DNA"/>
</dbReference>
<dbReference type="Proteomes" id="UP000001741">
    <property type="component" value="Plasmid p2ABSDF"/>
</dbReference>
<sequence>MESKIMKVFFILVTCFFTTSCFSKNIKVDVLKKDEINIKNFGFSYCLTKTKEKELLSEASLAMGGYFQEGNYEEPAYKNIKTFIDKQISKNYNVYKGTGNSAILMNCLSMYNSPEYNKLITEQNSYWIK</sequence>
<dbReference type="AlphaFoldDB" id="B0VVE4"/>
<geneLocation type="plasmid" evidence="1 2">
    <name>p2ABSDF</name>
</geneLocation>
<reference evidence="1 2" key="1">
    <citation type="journal article" date="2008" name="PLoS ONE">
        <title>Comparative analysis of Acinetobacters: three genomes for three lifestyles.</title>
        <authorList>
            <person name="Vallenet D."/>
            <person name="Nordmann P."/>
            <person name="Barbe V."/>
            <person name="Poirel L."/>
            <person name="Mangenot S."/>
            <person name="Bataille E."/>
            <person name="Dossat C."/>
            <person name="Gas S."/>
            <person name="Kreimeyer A."/>
            <person name="Lenoble P."/>
            <person name="Oztas S."/>
            <person name="Poulain J."/>
            <person name="Segurens B."/>
            <person name="Robert C."/>
            <person name="Abergel C."/>
            <person name="Claverie J.M."/>
            <person name="Raoult D."/>
            <person name="Medigue C."/>
            <person name="Weissenbach J."/>
            <person name="Cruveiller S."/>
        </authorList>
    </citation>
    <scope>NUCLEOTIDE SEQUENCE [LARGE SCALE GENOMIC DNA]</scope>
    <source>
        <strain evidence="1 2">SDF</strain>
        <plasmid evidence="2">p2ABSDF</plasmid>
    </source>
</reference>
<evidence type="ECO:0000313" key="1">
    <source>
        <dbReference type="EMBL" id="CAP02974.1"/>
    </source>
</evidence>
<evidence type="ECO:0000313" key="2">
    <source>
        <dbReference type="Proteomes" id="UP000001741"/>
    </source>
</evidence>
<accession>B0VVE4</accession>
<dbReference type="InterPro" id="IPR038314">
    <property type="entry name" value="T6SS_sf"/>
</dbReference>
<organism evidence="1 2">
    <name type="scientific">Acinetobacter baumannii (strain SDF)</name>
    <dbReference type="NCBI Taxonomy" id="509170"/>
    <lineage>
        <taxon>Bacteria</taxon>
        <taxon>Pseudomonadati</taxon>
        <taxon>Pseudomonadota</taxon>
        <taxon>Gammaproteobacteria</taxon>
        <taxon>Moraxellales</taxon>
        <taxon>Moraxellaceae</taxon>
        <taxon>Acinetobacter</taxon>
        <taxon>Acinetobacter calcoaceticus/baumannii complex</taxon>
    </lineage>
</organism>
<protein>
    <recommendedName>
        <fullName evidence="3">Lipoprotein</fullName>
    </recommendedName>
</protein>
<dbReference type="KEGG" id="abm:ABSDF_p20034"/>
<dbReference type="HOGENOM" id="CLU_1998956_0_0_6"/>